<organism evidence="3 4">
    <name type="scientific">Nocardiopsis rhodophaea</name>
    <dbReference type="NCBI Taxonomy" id="280238"/>
    <lineage>
        <taxon>Bacteria</taxon>
        <taxon>Bacillati</taxon>
        <taxon>Actinomycetota</taxon>
        <taxon>Actinomycetes</taxon>
        <taxon>Streptosporangiales</taxon>
        <taxon>Nocardiopsidaceae</taxon>
        <taxon>Nocardiopsis</taxon>
    </lineage>
</organism>
<dbReference type="InterPro" id="IPR013538">
    <property type="entry name" value="ASHA1/2-like_C"/>
</dbReference>
<dbReference type="CDD" id="cd07826">
    <property type="entry name" value="SRPBCC_CalC_Aha1-like_9"/>
    <property type="match status" value="1"/>
</dbReference>
<accession>A0ABN2T6K2</accession>
<protein>
    <submittedName>
        <fullName evidence="3">SRPBCC family protein</fullName>
    </submittedName>
</protein>
<evidence type="ECO:0000259" key="2">
    <source>
        <dbReference type="Pfam" id="PF08327"/>
    </source>
</evidence>
<evidence type="ECO:0000256" key="1">
    <source>
        <dbReference type="ARBA" id="ARBA00006817"/>
    </source>
</evidence>
<dbReference type="SUPFAM" id="SSF55961">
    <property type="entry name" value="Bet v1-like"/>
    <property type="match status" value="1"/>
</dbReference>
<name>A0ABN2T6K2_9ACTN</name>
<dbReference type="Pfam" id="PF08327">
    <property type="entry name" value="AHSA1"/>
    <property type="match status" value="1"/>
</dbReference>
<evidence type="ECO:0000313" key="3">
    <source>
        <dbReference type="EMBL" id="GAA2000133.1"/>
    </source>
</evidence>
<dbReference type="RefSeq" id="WP_344162822.1">
    <property type="nucleotide sequence ID" value="NZ_BAAAPC010000011.1"/>
</dbReference>
<gene>
    <name evidence="3" type="ORF">GCM10009799_29280</name>
</gene>
<comment type="caution">
    <text evidence="3">The sequence shown here is derived from an EMBL/GenBank/DDBJ whole genome shotgun (WGS) entry which is preliminary data.</text>
</comment>
<comment type="similarity">
    <text evidence="1">Belongs to the AHA1 family.</text>
</comment>
<dbReference type="Gene3D" id="3.30.530.20">
    <property type="match status" value="1"/>
</dbReference>
<dbReference type="Proteomes" id="UP001501585">
    <property type="component" value="Unassembled WGS sequence"/>
</dbReference>
<proteinExistence type="inferred from homology"/>
<dbReference type="InterPro" id="IPR023393">
    <property type="entry name" value="START-like_dom_sf"/>
</dbReference>
<feature type="domain" description="Activator of Hsp90 ATPase homologue 1/2-like C-terminal" evidence="2">
    <location>
        <begin position="32"/>
        <end position="165"/>
    </location>
</feature>
<sequence length="171" mass="19195">MADRTNTTNKTDKTELIVEPGRHDIVVTRVFDAPRDVVYAAFTDPDLIPKWWGPAQYETTVDRAEVRPGGVWRYISRDEHGTEYAFKGVYHDLVAPERVVSTFEFEGVPGHVELDTATFEEIDGGKTKYTSVSVFQSVEDRDAMVASGMESGLRETLNRLAEIVERSGADH</sequence>
<evidence type="ECO:0000313" key="4">
    <source>
        <dbReference type="Proteomes" id="UP001501585"/>
    </source>
</evidence>
<dbReference type="EMBL" id="BAAAPC010000011">
    <property type="protein sequence ID" value="GAA2000133.1"/>
    <property type="molecule type" value="Genomic_DNA"/>
</dbReference>
<reference evidence="3 4" key="1">
    <citation type="journal article" date="2019" name="Int. J. Syst. Evol. Microbiol.">
        <title>The Global Catalogue of Microorganisms (GCM) 10K type strain sequencing project: providing services to taxonomists for standard genome sequencing and annotation.</title>
        <authorList>
            <consortium name="The Broad Institute Genomics Platform"/>
            <consortium name="The Broad Institute Genome Sequencing Center for Infectious Disease"/>
            <person name="Wu L."/>
            <person name="Ma J."/>
        </authorList>
    </citation>
    <scope>NUCLEOTIDE SEQUENCE [LARGE SCALE GENOMIC DNA]</scope>
    <source>
        <strain evidence="3 4">JCM 15313</strain>
    </source>
</reference>
<keyword evidence="4" id="KW-1185">Reference proteome</keyword>